<feature type="region of interest" description="Disordered" evidence="5">
    <location>
        <begin position="613"/>
        <end position="724"/>
    </location>
</feature>
<dbReference type="AlphaFoldDB" id="A0A8X9AD48"/>
<feature type="domain" description="Suppressor of forked" evidence="6">
    <location>
        <begin position="236"/>
        <end position="484"/>
    </location>
</feature>
<accession>A0A8X9AD48</accession>
<organism evidence="7">
    <name type="scientific">Salvia splendens</name>
    <name type="common">Scarlet sage</name>
    <dbReference type="NCBI Taxonomy" id="180675"/>
    <lineage>
        <taxon>Eukaryota</taxon>
        <taxon>Viridiplantae</taxon>
        <taxon>Streptophyta</taxon>
        <taxon>Embryophyta</taxon>
        <taxon>Tracheophyta</taxon>
        <taxon>Spermatophyta</taxon>
        <taxon>Magnoliopsida</taxon>
        <taxon>eudicotyledons</taxon>
        <taxon>Gunneridae</taxon>
        <taxon>Pentapetalae</taxon>
        <taxon>asterids</taxon>
        <taxon>lamiids</taxon>
        <taxon>Lamiales</taxon>
        <taxon>Lamiaceae</taxon>
        <taxon>Nepetoideae</taxon>
        <taxon>Mentheae</taxon>
        <taxon>Salviinae</taxon>
        <taxon>Salvia</taxon>
        <taxon>Salvia subgen. Calosphace</taxon>
        <taxon>core Calosphace</taxon>
    </lineage>
</organism>
<reference evidence="7" key="1">
    <citation type="submission" date="2018-01" db="EMBL/GenBank/DDBJ databases">
        <authorList>
            <person name="Mao J.F."/>
        </authorList>
    </citation>
    <scope>NUCLEOTIDE SEQUENCE</scope>
    <source>
        <strain evidence="7">Huo1</strain>
        <tissue evidence="7">Leaf</tissue>
    </source>
</reference>
<dbReference type="SMART" id="SM00386">
    <property type="entry name" value="HAT"/>
    <property type="match status" value="9"/>
</dbReference>
<dbReference type="Pfam" id="PF05843">
    <property type="entry name" value="Suf"/>
    <property type="match status" value="2"/>
</dbReference>
<dbReference type="PROSITE" id="PS50005">
    <property type="entry name" value="TPR"/>
    <property type="match status" value="1"/>
</dbReference>
<keyword evidence="2" id="KW-0677">Repeat</keyword>
<evidence type="ECO:0000256" key="4">
    <source>
        <dbReference type="PROSITE-ProRule" id="PRU00339"/>
    </source>
</evidence>
<evidence type="ECO:0000256" key="1">
    <source>
        <dbReference type="ARBA" id="ARBA00004123"/>
    </source>
</evidence>
<evidence type="ECO:0000256" key="3">
    <source>
        <dbReference type="ARBA" id="ARBA00023242"/>
    </source>
</evidence>
<feature type="repeat" description="TPR" evidence="4">
    <location>
        <begin position="245"/>
        <end position="278"/>
    </location>
</feature>
<feature type="compositionally biased region" description="Basic and acidic residues" evidence="5">
    <location>
        <begin position="643"/>
        <end position="657"/>
    </location>
</feature>
<reference evidence="7" key="2">
    <citation type="submission" date="2020-08" db="EMBL/GenBank/DDBJ databases">
        <title>Plant Genome Project.</title>
        <authorList>
            <person name="Zhang R.-G."/>
        </authorList>
    </citation>
    <scope>NUCLEOTIDE SEQUENCE</scope>
    <source>
        <strain evidence="7">Huo1</strain>
        <tissue evidence="7">Leaf</tissue>
    </source>
</reference>
<evidence type="ECO:0000313" key="7">
    <source>
        <dbReference type="EMBL" id="KAG6436256.1"/>
    </source>
</evidence>
<evidence type="ECO:0000313" key="8">
    <source>
        <dbReference type="Proteomes" id="UP000298416"/>
    </source>
</evidence>
<dbReference type="GO" id="GO:0005634">
    <property type="term" value="C:nucleus"/>
    <property type="evidence" value="ECO:0007669"/>
    <property type="project" value="UniProtKB-SubCell"/>
</dbReference>
<dbReference type="PANTHER" id="PTHR19980">
    <property type="entry name" value="RNA CLEAVAGE STIMULATION FACTOR"/>
    <property type="match status" value="1"/>
</dbReference>
<dbReference type="InterPro" id="IPR008847">
    <property type="entry name" value="Suf"/>
</dbReference>
<comment type="caution">
    <text evidence="7">The sequence shown here is derived from an EMBL/GenBank/DDBJ whole genome shotgun (WGS) entry which is preliminary data.</text>
</comment>
<dbReference type="PANTHER" id="PTHR19980:SF0">
    <property type="entry name" value="CLEAVAGE STIMULATION FACTOR SUBUNIT 3"/>
    <property type="match status" value="1"/>
</dbReference>
<name>A0A8X9AD48_SALSN</name>
<proteinExistence type="predicted"/>
<dbReference type="SUPFAM" id="SSF48452">
    <property type="entry name" value="TPR-like"/>
    <property type="match status" value="1"/>
</dbReference>
<evidence type="ECO:0000256" key="5">
    <source>
        <dbReference type="SAM" id="MobiDB-lite"/>
    </source>
</evidence>
<dbReference type="Proteomes" id="UP000298416">
    <property type="component" value="Unassembled WGS sequence"/>
</dbReference>
<dbReference type="InterPro" id="IPR019734">
    <property type="entry name" value="TPR_rpt"/>
</dbReference>
<evidence type="ECO:0000256" key="2">
    <source>
        <dbReference type="ARBA" id="ARBA00022737"/>
    </source>
</evidence>
<dbReference type="GO" id="GO:0003729">
    <property type="term" value="F:mRNA binding"/>
    <property type="evidence" value="ECO:0007669"/>
    <property type="project" value="TreeGrafter"/>
</dbReference>
<sequence>MATETPQPNSLSLSDANADKLTVEAAEKLANEALRLPMSDAVPIYEHLLANFPTSVKYWKQYVEALMASNNDEATKQVFSRCLLNCLQVPLWRCYIRFIRKVNDKKGIEGQEETKKAFEFMLNYVGSDIASGPVWMEYVAYLKSLPAQTTLEESQRMTTIRKLYQRAIVMPTHHVEQLWRDYENFENSVSRALAKGLVTEYQPKYNSARAVYRERKKYVDEIDWNMLAVPPSGTPKCLMYLYHYPDIWYDYAMWHTINGSQDSAVKVFQRALKALPDSGMLKYAYAELEETRGATQAAKKVYESLLGDGVNATALSHIQFIRFLRRTEGVEAARKYFLDARKSPNCTYHVYVAYAMMAFCLDKDAKLAHNIFEAGLKRFMHEPSYILEYADFLCRLNDDRNIRALFERALSSLPPDESVEVWKRFAQFEQTYGDLTSMLKVEQRRKEALCRMTENGESVLENSLQDVISRYSFMDLWPCSTKDLDHLSRQEWLFRGVNKKIENPTVNGPSSADRTTADIPINSNVSSKVVYPDVSRMVIYAPGQKPGITTPVVSGVSSTLPNGISGGAATINDTLKSLPPTLAVFVSNLPAVEGPSPDADFVISICLQSNIPPASAKHSAPQQLPSGPVPSASDVSGSSKLRQTRDRQAGKRKGMERQDDDDTSTIQSQPLPKDAFKIRQLQKALGTSSRTGGASSRTGGTSSRTGGSASYGSGFSGDFSGSSG</sequence>
<evidence type="ECO:0000259" key="6">
    <source>
        <dbReference type="Pfam" id="PF05843"/>
    </source>
</evidence>
<dbReference type="GO" id="GO:0031124">
    <property type="term" value="P:mRNA 3'-end processing"/>
    <property type="evidence" value="ECO:0007669"/>
    <property type="project" value="InterPro"/>
</dbReference>
<comment type="subcellular location">
    <subcellularLocation>
        <location evidence="1">Nucleus</location>
    </subcellularLocation>
</comment>
<keyword evidence="8" id="KW-1185">Reference proteome</keyword>
<feature type="domain" description="Suppressor of forked" evidence="6">
    <location>
        <begin position="17"/>
        <end position="234"/>
    </location>
</feature>
<keyword evidence="4" id="KW-0802">TPR repeat</keyword>
<protein>
    <recommendedName>
        <fullName evidence="6">Suppressor of forked domain-containing protein</fullName>
    </recommendedName>
</protein>
<keyword evidence="3" id="KW-0539">Nucleus</keyword>
<dbReference type="Gene3D" id="1.25.40.1040">
    <property type="match status" value="2"/>
</dbReference>
<dbReference type="EMBL" id="PNBA02000001">
    <property type="protein sequence ID" value="KAG6436256.1"/>
    <property type="molecule type" value="Genomic_DNA"/>
</dbReference>
<dbReference type="InterPro" id="IPR003107">
    <property type="entry name" value="HAT"/>
</dbReference>
<dbReference type="InterPro" id="IPR011990">
    <property type="entry name" value="TPR-like_helical_dom_sf"/>
</dbReference>
<feature type="compositionally biased region" description="Low complexity" evidence="5">
    <location>
        <begin position="686"/>
        <end position="724"/>
    </location>
</feature>
<gene>
    <name evidence="7" type="ORF">SASPL_101142</name>
</gene>
<dbReference type="InterPro" id="IPR045243">
    <property type="entry name" value="Rna14-like"/>
</dbReference>